<dbReference type="Proteomes" id="UP000887566">
    <property type="component" value="Unplaced"/>
</dbReference>
<dbReference type="PANTHER" id="PTHR24064">
    <property type="entry name" value="SOLUTE CARRIER FAMILY 22 MEMBER"/>
    <property type="match status" value="1"/>
</dbReference>
<dbReference type="WBParaSite" id="PSAMB.scaffold19596size803.g37911.t1">
    <property type="protein sequence ID" value="PSAMB.scaffold19596size803.g37911.t1"/>
    <property type="gene ID" value="PSAMB.scaffold19596size803.g37911"/>
</dbReference>
<organism evidence="6 7">
    <name type="scientific">Plectus sambesii</name>
    <dbReference type="NCBI Taxonomy" id="2011161"/>
    <lineage>
        <taxon>Eukaryota</taxon>
        <taxon>Metazoa</taxon>
        <taxon>Ecdysozoa</taxon>
        <taxon>Nematoda</taxon>
        <taxon>Chromadorea</taxon>
        <taxon>Plectida</taxon>
        <taxon>Plectina</taxon>
        <taxon>Plectoidea</taxon>
        <taxon>Plectidae</taxon>
        <taxon>Plectus</taxon>
    </lineage>
</organism>
<dbReference type="InterPro" id="IPR036259">
    <property type="entry name" value="MFS_trans_sf"/>
</dbReference>
<name>A0A914VIT8_9BILA</name>
<feature type="transmembrane region" description="Helical" evidence="5">
    <location>
        <begin position="73"/>
        <end position="93"/>
    </location>
</feature>
<feature type="transmembrane region" description="Helical" evidence="5">
    <location>
        <begin position="214"/>
        <end position="232"/>
    </location>
</feature>
<dbReference type="InterPro" id="IPR005828">
    <property type="entry name" value="MFS_sugar_transport-like"/>
</dbReference>
<keyword evidence="3 5" id="KW-1133">Transmembrane helix</keyword>
<dbReference type="SUPFAM" id="SSF103473">
    <property type="entry name" value="MFS general substrate transporter"/>
    <property type="match status" value="1"/>
</dbReference>
<accession>A0A914VIT8</accession>
<evidence type="ECO:0000256" key="3">
    <source>
        <dbReference type="ARBA" id="ARBA00022989"/>
    </source>
</evidence>
<feature type="transmembrane region" description="Helical" evidence="5">
    <location>
        <begin position="99"/>
        <end position="118"/>
    </location>
</feature>
<evidence type="ECO:0000256" key="1">
    <source>
        <dbReference type="ARBA" id="ARBA00004141"/>
    </source>
</evidence>
<dbReference type="GO" id="GO:0022857">
    <property type="term" value="F:transmembrane transporter activity"/>
    <property type="evidence" value="ECO:0007669"/>
    <property type="project" value="InterPro"/>
</dbReference>
<evidence type="ECO:0000313" key="6">
    <source>
        <dbReference type="Proteomes" id="UP000887566"/>
    </source>
</evidence>
<dbReference type="Pfam" id="PF00083">
    <property type="entry name" value="Sugar_tr"/>
    <property type="match status" value="1"/>
</dbReference>
<dbReference type="AlphaFoldDB" id="A0A914VIT8"/>
<sequence length="248" mass="28256">MAASGMLSDSFGRKRVFLCCFVLFVVATLLGTLASTWQLLFVSRFVVGGLLMATTNLKFVWAMEMTDGKHNVIMNLANMWHFGYMAAAVIGYLTKHWKLYLIALCCVGFPLMFVYTIFFESPRWLIQKGHLDKAAANLSRIGRRNRGAGAEVTSAHLRDIPREEQRRPTSYLTLFSTRKLTAYTLVMCSLVFATGASVNAYILQVSQLAGDPFIKFFLYGFLRLYIPPLLYMTNKWDWFGRRHMVLVP</sequence>
<keyword evidence="6" id="KW-1185">Reference proteome</keyword>
<dbReference type="Gene3D" id="1.20.1250.20">
    <property type="entry name" value="MFS general substrate transporter like domains"/>
    <property type="match status" value="1"/>
</dbReference>
<evidence type="ECO:0000256" key="5">
    <source>
        <dbReference type="SAM" id="Phobius"/>
    </source>
</evidence>
<keyword evidence="2 5" id="KW-0812">Transmembrane</keyword>
<proteinExistence type="predicted"/>
<keyword evidence="4 5" id="KW-0472">Membrane</keyword>
<evidence type="ECO:0000313" key="7">
    <source>
        <dbReference type="WBParaSite" id="PSAMB.scaffold19596size803.g37911.t1"/>
    </source>
</evidence>
<evidence type="ECO:0000256" key="4">
    <source>
        <dbReference type="ARBA" id="ARBA00023136"/>
    </source>
</evidence>
<protein>
    <submittedName>
        <fullName evidence="7">Major facilitator superfamily (MFS) profile domain-containing protein</fullName>
    </submittedName>
</protein>
<comment type="subcellular location">
    <subcellularLocation>
        <location evidence="1">Membrane</location>
        <topology evidence="1">Multi-pass membrane protein</topology>
    </subcellularLocation>
</comment>
<dbReference type="GO" id="GO:0016020">
    <property type="term" value="C:membrane"/>
    <property type="evidence" value="ECO:0007669"/>
    <property type="project" value="UniProtKB-SubCell"/>
</dbReference>
<evidence type="ECO:0000256" key="2">
    <source>
        <dbReference type="ARBA" id="ARBA00022692"/>
    </source>
</evidence>
<feature type="transmembrane region" description="Helical" evidence="5">
    <location>
        <begin position="180"/>
        <end position="202"/>
    </location>
</feature>
<feature type="transmembrane region" description="Helical" evidence="5">
    <location>
        <begin position="16"/>
        <end position="35"/>
    </location>
</feature>
<reference evidence="7" key="1">
    <citation type="submission" date="2022-11" db="UniProtKB">
        <authorList>
            <consortium name="WormBaseParasite"/>
        </authorList>
    </citation>
    <scope>IDENTIFICATION</scope>
</reference>